<organism evidence="1 2">
    <name type="scientific">Winogradskyella jejuensis</name>
    <dbReference type="NCBI Taxonomy" id="1089305"/>
    <lineage>
        <taxon>Bacteria</taxon>
        <taxon>Pseudomonadati</taxon>
        <taxon>Bacteroidota</taxon>
        <taxon>Flavobacteriia</taxon>
        <taxon>Flavobacteriales</taxon>
        <taxon>Flavobacteriaceae</taxon>
        <taxon>Winogradskyella</taxon>
    </lineage>
</organism>
<reference evidence="2" key="1">
    <citation type="submission" date="2016-11" db="EMBL/GenBank/DDBJ databases">
        <authorList>
            <person name="Varghese N."/>
            <person name="Submissions S."/>
        </authorList>
    </citation>
    <scope>NUCLEOTIDE SEQUENCE [LARGE SCALE GENOMIC DNA]</scope>
    <source>
        <strain evidence="2">DSM 25330</strain>
    </source>
</reference>
<evidence type="ECO:0000313" key="1">
    <source>
        <dbReference type="EMBL" id="SHG56063.1"/>
    </source>
</evidence>
<name>A0A1M5KV77_9FLAO</name>
<dbReference type="RefSeq" id="WP_073082398.1">
    <property type="nucleotide sequence ID" value="NZ_FQWS01000001.1"/>
</dbReference>
<evidence type="ECO:0000313" key="2">
    <source>
        <dbReference type="Proteomes" id="UP000184522"/>
    </source>
</evidence>
<dbReference type="Proteomes" id="UP000184522">
    <property type="component" value="Unassembled WGS sequence"/>
</dbReference>
<dbReference type="AlphaFoldDB" id="A0A1M5KV77"/>
<sequence>MPVKSYIAHAMTGKKEELMQALLSFEQCEVIPAENQDVVALVTDTPNDMEEEILKQKIEAIQSLKLLSLVSGFNTPQN</sequence>
<accession>A0A1M5KV77</accession>
<dbReference type="EMBL" id="FQWS01000001">
    <property type="protein sequence ID" value="SHG56063.1"/>
    <property type="molecule type" value="Genomic_DNA"/>
</dbReference>
<dbReference type="OrthoDB" id="5432518at2"/>
<protein>
    <submittedName>
        <fullName evidence="1">Uncharacterized protein</fullName>
    </submittedName>
</protein>
<dbReference type="STRING" id="1089305.SAMN05444148_0429"/>
<proteinExistence type="predicted"/>
<keyword evidence="2" id="KW-1185">Reference proteome</keyword>
<dbReference type="Gene3D" id="3.30.70.920">
    <property type="match status" value="1"/>
</dbReference>
<gene>
    <name evidence="1" type="ORF">SAMN05444148_0429</name>
</gene>